<dbReference type="GO" id="GO:0008009">
    <property type="term" value="F:chemokine activity"/>
    <property type="evidence" value="ECO:0007669"/>
    <property type="project" value="InterPro"/>
</dbReference>
<keyword evidence="5" id="KW-1185">Reference proteome</keyword>
<dbReference type="GO" id="GO:0006955">
    <property type="term" value="P:immune response"/>
    <property type="evidence" value="ECO:0007669"/>
    <property type="project" value="InterPro"/>
</dbReference>
<evidence type="ECO:0000256" key="1">
    <source>
        <dbReference type="ARBA" id="ARBA00022514"/>
    </source>
</evidence>
<dbReference type="Gene3D" id="2.40.50.40">
    <property type="match status" value="1"/>
</dbReference>
<evidence type="ECO:0000313" key="5">
    <source>
        <dbReference type="Proteomes" id="UP000694402"/>
    </source>
</evidence>
<reference evidence="5" key="1">
    <citation type="journal article" date="2018" name="PLoS ONE">
        <title>Chinook salmon (Oncorhynchus tshawytscha) genome and transcriptome.</title>
        <authorList>
            <person name="Christensen K.A."/>
            <person name="Leong J.S."/>
            <person name="Sakhrani D."/>
            <person name="Biagi C.A."/>
            <person name="Minkley D.R."/>
            <person name="Withler R.E."/>
            <person name="Rondeau E.B."/>
            <person name="Koop B.F."/>
            <person name="Devlin R.H."/>
        </authorList>
    </citation>
    <scope>NUCLEOTIDE SEQUENCE [LARGE SCALE GENOMIC DNA]</scope>
</reference>
<keyword evidence="2" id="KW-0812">Transmembrane</keyword>
<proteinExistence type="predicted"/>
<dbReference type="SUPFAM" id="SSF54117">
    <property type="entry name" value="Interleukin 8-like chemokines"/>
    <property type="match status" value="1"/>
</dbReference>
<evidence type="ECO:0000256" key="2">
    <source>
        <dbReference type="SAM" id="Phobius"/>
    </source>
</evidence>
<keyword evidence="2" id="KW-0472">Membrane</keyword>
<dbReference type="GeneTree" id="ENSGT00390000000618"/>
<dbReference type="Pfam" id="PF00048">
    <property type="entry name" value="IL8"/>
    <property type="match status" value="1"/>
</dbReference>
<feature type="domain" description="Chemokine interleukin-8-like" evidence="3">
    <location>
        <begin position="48"/>
        <end position="111"/>
    </location>
</feature>
<dbReference type="InterPro" id="IPR036048">
    <property type="entry name" value="Interleukin_8-like_sf"/>
</dbReference>
<sequence>MYAPVISKSTPFWQPYRLLFITVILLFLFCTIVALFVFIALTTQPQSECRCTRKGPKIRYKDVQKLEIKPKHPFCQEKMIFVTMENVARFKGQEYCLHPKLQSTKNLVKWFRIWKDKHRVYEA</sequence>
<name>A0AAZ3NQ21_ONCTS</name>
<evidence type="ECO:0000313" key="4">
    <source>
        <dbReference type="Ensembl" id="ENSOTSP00005105779.1"/>
    </source>
</evidence>
<dbReference type="Ensembl" id="ENSOTST00005144473.1">
    <property type="protein sequence ID" value="ENSOTSP00005105779.1"/>
    <property type="gene ID" value="ENSOTSG00005057907.1"/>
</dbReference>
<keyword evidence="2" id="KW-1133">Transmembrane helix</keyword>
<accession>A0AAZ3NQ21</accession>
<dbReference type="GO" id="GO:0005615">
    <property type="term" value="C:extracellular space"/>
    <property type="evidence" value="ECO:0007669"/>
    <property type="project" value="UniProtKB-KW"/>
</dbReference>
<protein>
    <recommendedName>
        <fullName evidence="3">Chemokine interleukin-8-like domain-containing protein</fullName>
    </recommendedName>
</protein>
<organism evidence="4 5">
    <name type="scientific">Oncorhynchus tshawytscha</name>
    <name type="common">Chinook salmon</name>
    <name type="synonym">Salmo tshawytscha</name>
    <dbReference type="NCBI Taxonomy" id="74940"/>
    <lineage>
        <taxon>Eukaryota</taxon>
        <taxon>Metazoa</taxon>
        <taxon>Chordata</taxon>
        <taxon>Craniata</taxon>
        <taxon>Vertebrata</taxon>
        <taxon>Euteleostomi</taxon>
        <taxon>Actinopterygii</taxon>
        <taxon>Neopterygii</taxon>
        <taxon>Teleostei</taxon>
        <taxon>Protacanthopterygii</taxon>
        <taxon>Salmoniformes</taxon>
        <taxon>Salmonidae</taxon>
        <taxon>Salmoninae</taxon>
        <taxon>Oncorhynchus</taxon>
    </lineage>
</organism>
<dbReference type="InterPro" id="IPR001811">
    <property type="entry name" value="Chemokine_IL8-like_dom"/>
</dbReference>
<evidence type="ECO:0000259" key="3">
    <source>
        <dbReference type="Pfam" id="PF00048"/>
    </source>
</evidence>
<reference evidence="4" key="2">
    <citation type="submission" date="2025-08" db="UniProtKB">
        <authorList>
            <consortium name="Ensembl"/>
        </authorList>
    </citation>
    <scope>IDENTIFICATION</scope>
</reference>
<reference evidence="4" key="3">
    <citation type="submission" date="2025-09" db="UniProtKB">
        <authorList>
            <consortium name="Ensembl"/>
        </authorList>
    </citation>
    <scope>IDENTIFICATION</scope>
</reference>
<dbReference type="AlphaFoldDB" id="A0AAZ3NQ21"/>
<gene>
    <name evidence="4" type="primary">CXCL14</name>
</gene>
<dbReference type="Proteomes" id="UP000694402">
    <property type="component" value="Unassembled WGS sequence"/>
</dbReference>
<feature type="transmembrane region" description="Helical" evidence="2">
    <location>
        <begin position="18"/>
        <end position="41"/>
    </location>
</feature>
<keyword evidence="1" id="KW-0202">Cytokine</keyword>